<dbReference type="GO" id="GO:0005743">
    <property type="term" value="C:mitochondrial inner membrane"/>
    <property type="evidence" value="ECO:0007669"/>
    <property type="project" value="UniProtKB-SubCell"/>
</dbReference>
<evidence type="ECO:0000313" key="13">
    <source>
        <dbReference type="Proteomes" id="UP000054350"/>
    </source>
</evidence>
<evidence type="ECO:0000256" key="11">
    <source>
        <dbReference type="RuleBase" id="RU368034"/>
    </source>
</evidence>
<comment type="function">
    <text evidence="11">Complex I functions in the transfer of electrons from NADH to the respiratory chain. Accessory subunit of the mitochondrial membrane respiratory chain NADH dehydrogenase (Complex I), that is believed not to be involved in catalysis.</text>
</comment>
<organism evidence="12 13">
    <name type="scientific">Allomyces macrogynus (strain ATCC 38327)</name>
    <name type="common">Allomyces javanicus var. macrogynus</name>
    <dbReference type="NCBI Taxonomy" id="578462"/>
    <lineage>
        <taxon>Eukaryota</taxon>
        <taxon>Fungi</taxon>
        <taxon>Fungi incertae sedis</taxon>
        <taxon>Blastocladiomycota</taxon>
        <taxon>Blastocladiomycetes</taxon>
        <taxon>Blastocladiales</taxon>
        <taxon>Blastocladiaceae</taxon>
        <taxon>Allomyces</taxon>
    </lineage>
</organism>
<proteinExistence type="inferred from homology"/>
<dbReference type="EMBL" id="GG745364">
    <property type="protein sequence ID" value="KNE70042.1"/>
    <property type="molecule type" value="Genomic_DNA"/>
</dbReference>
<dbReference type="PANTHER" id="PTHR12966">
    <property type="entry name" value="NADH DEHYDROGENASE UBIQUINONE 1 ALPHA SUBCOMPLEX SUBUNIT 13"/>
    <property type="match status" value="1"/>
</dbReference>
<evidence type="ECO:0000256" key="8">
    <source>
        <dbReference type="ARBA" id="ARBA00022989"/>
    </source>
</evidence>
<keyword evidence="5 11" id="KW-0812">Transmembrane</keyword>
<evidence type="ECO:0000313" key="12">
    <source>
        <dbReference type="EMBL" id="KNE70042.1"/>
    </source>
</evidence>
<comment type="subcellular location">
    <subcellularLocation>
        <location evidence="1 11">Mitochondrion inner membrane</location>
        <topology evidence="1 11">Single-pass membrane protein</topology>
        <orientation evidence="1 11">Matrix side</orientation>
    </subcellularLocation>
</comment>
<dbReference type="OMA" id="LLFGHWG"/>
<dbReference type="eggNOG" id="KOG3300">
    <property type="taxonomic scope" value="Eukaryota"/>
</dbReference>
<keyword evidence="4 11" id="KW-0679">Respiratory chain</keyword>
<dbReference type="PANTHER" id="PTHR12966:SF0">
    <property type="entry name" value="NADH DEHYDROGENASE [UBIQUINONE] 1 ALPHA SUBCOMPLEX SUBUNIT 13"/>
    <property type="match status" value="1"/>
</dbReference>
<comment type="similarity">
    <text evidence="2 11">Belongs to the complex I NDUFA13 subunit family.</text>
</comment>
<feature type="transmembrane region" description="Helical" evidence="11">
    <location>
        <begin position="34"/>
        <end position="53"/>
    </location>
</feature>
<evidence type="ECO:0000256" key="5">
    <source>
        <dbReference type="ARBA" id="ARBA00022692"/>
    </source>
</evidence>
<dbReference type="GO" id="GO:0045271">
    <property type="term" value="C:respiratory chain complex I"/>
    <property type="evidence" value="ECO:0007669"/>
    <property type="project" value="UniProtKB-UniRule"/>
</dbReference>
<keyword evidence="9 11" id="KW-0496">Mitochondrion</keyword>
<evidence type="ECO:0000256" key="3">
    <source>
        <dbReference type="ARBA" id="ARBA00022448"/>
    </source>
</evidence>
<dbReference type="STRING" id="578462.A0A0L0T5M2"/>
<evidence type="ECO:0000256" key="7">
    <source>
        <dbReference type="ARBA" id="ARBA00022982"/>
    </source>
</evidence>
<dbReference type="VEuPathDB" id="FungiDB:AMAG_15032"/>
<evidence type="ECO:0000256" key="4">
    <source>
        <dbReference type="ARBA" id="ARBA00022660"/>
    </source>
</evidence>
<protein>
    <recommendedName>
        <fullName evidence="11">NADH dehydrogenase [ubiquinone] 1 alpha subcomplex subunit 13</fullName>
    </recommendedName>
</protein>
<keyword evidence="8 11" id="KW-1133">Transmembrane helix</keyword>
<name>A0A0L0T5M2_ALLM3</name>
<reference evidence="13" key="2">
    <citation type="submission" date="2009-11" db="EMBL/GenBank/DDBJ databases">
        <title>The Genome Sequence of Allomyces macrogynus strain ATCC 38327.</title>
        <authorList>
            <consortium name="The Broad Institute Genome Sequencing Platform"/>
            <person name="Russ C."/>
            <person name="Cuomo C."/>
            <person name="Shea T."/>
            <person name="Young S.K."/>
            <person name="Zeng Q."/>
            <person name="Koehrsen M."/>
            <person name="Haas B."/>
            <person name="Borodovsky M."/>
            <person name="Guigo R."/>
            <person name="Alvarado L."/>
            <person name="Berlin A."/>
            <person name="Borenstein D."/>
            <person name="Chen Z."/>
            <person name="Engels R."/>
            <person name="Freedman E."/>
            <person name="Gellesch M."/>
            <person name="Goldberg J."/>
            <person name="Griggs A."/>
            <person name="Gujja S."/>
            <person name="Heiman D."/>
            <person name="Hepburn T."/>
            <person name="Howarth C."/>
            <person name="Jen D."/>
            <person name="Larson L."/>
            <person name="Lewis B."/>
            <person name="Mehta T."/>
            <person name="Park D."/>
            <person name="Pearson M."/>
            <person name="Roberts A."/>
            <person name="Saif S."/>
            <person name="Shenoy N."/>
            <person name="Sisk P."/>
            <person name="Stolte C."/>
            <person name="Sykes S."/>
            <person name="Walk T."/>
            <person name="White J."/>
            <person name="Yandava C."/>
            <person name="Burger G."/>
            <person name="Gray M.W."/>
            <person name="Holland P.W.H."/>
            <person name="King N."/>
            <person name="Lang F.B.F."/>
            <person name="Roger A.J."/>
            <person name="Ruiz-Trillo I."/>
            <person name="Lander E."/>
            <person name="Nusbaum C."/>
        </authorList>
    </citation>
    <scope>NUCLEOTIDE SEQUENCE [LARGE SCALE GENOMIC DNA]</scope>
    <source>
        <strain evidence="13">ATCC 38327</strain>
    </source>
</reference>
<sequence length="134" mass="15548">MSAPQQPYVQDMPPQGGFARVQYKRNIPARGPSGAALFAGLTAIVAYGWYWNIQGIRERREIRREQTWARIHLVPMLQAEQDRHEARMLAQQEEIERKAMKDVPGWKVGEKVYHTDRYVPPTVLVADNKFLNLF</sequence>
<evidence type="ECO:0000256" key="1">
    <source>
        <dbReference type="ARBA" id="ARBA00004298"/>
    </source>
</evidence>
<keyword evidence="7 11" id="KW-0249">Electron transport</keyword>
<evidence type="ECO:0000256" key="9">
    <source>
        <dbReference type="ARBA" id="ARBA00023128"/>
    </source>
</evidence>
<keyword evidence="10 11" id="KW-0472">Membrane</keyword>
<dbReference type="InterPro" id="IPR009346">
    <property type="entry name" value="GRIM-19"/>
</dbReference>
<dbReference type="OrthoDB" id="3308at2759"/>
<dbReference type="Pfam" id="PF06212">
    <property type="entry name" value="GRIM-19"/>
    <property type="match status" value="1"/>
</dbReference>
<evidence type="ECO:0000256" key="6">
    <source>
        <dbReference type="ARBA" id="ARBA00022792"/>
    </source>
</evidence>
<reference evidence="12 13" key="1">
    <citation type="submission" date="2009-11" db="EMBL/GenBank/DDBJ databases">
        <title>Annotation of Allomyces macrogynus ATCC 38327.</title>
        <authorList>
            <consortium name="The Broad Institute Genome Sequencing Platform"/>
            <person name="Russ C."/>
            <person name="Cuomo C."/>
            <person name="Burger G."/>
            <person name="Gray M.W."/>
            <person name="Holland P.W.H."/>
            <person name="King N."/>
            <person name="Lang F.B.F."/>
            <person name="Roger A.J."/>
            <person name="Ruiz-Trillo I."/>
            <person name="Young S.K."/>
            <person name="Zeng Q."/>
            <person name="Gargeya S."/>
            <person name="Fitzgerald M."/>
            <person name="Haas B."/>
            <person name="Abouelleil A."/>
            <person name="Alvarado L."/>
            <person name="Arachchi H.M."/>
            <person name="Berlin A."/>
            <person name="Chapman S.B."/>
            <person name="Gearin G."/>
            <person name="Goldberg J."/>
            <person name="Griggs A."/>
            <person name="Gujja S."/>
            <person name="Hansen M."/>
            <person name="Heiman D."/>
            <person name="Howarth C."/>
            <person name="Larimer J."/>
            <person name="Lui A."/>
            <person name="MacDonald P.J.P."/>
            <person name="McCowen C."/>
            <person name="Montmayeur A."/>
            <person name="Murphy C."/>
            <person name="Neiman D."/>
            <person name="Pearson M."/>
            <person name="Priest M."/>
            <person name="Roberts A."/>
            <person name="Saif S."/>
            <person name="Shea T."/>
            <person name="Sisk P."/>
            <person name="Stolte C."/>
            <person name="Sykes S."/>
            <person name="Wortman J."/>
            <person name="Nusbaum C."/>
            <person name="Birren B."/>
        </authorList>
    </citation>
    <scope>NUCLEOTIDE SEQUENCE [LARGE SCALE GENOMIC DNA]</scope>
    <source>
        <strain evidence="12 13">ATCC 38327</strain>
    </source>
</reference>
<dbReference type="AlphaFoldDB" id="A0A0L0T5M2"/>
<evidence type="ECO:0000256" key="2">
    <source>
        <dbReference type="ARBA" id="ARBA00007312"/>
    </source>
</evidence>
<keyword evidence="3 11" id="KW-0813">Transport</keyword>
<evidence type="ECO:0000256" key="10">
    <source>
        <dbReference type="ARBA" id="ARBA00023136"/>
    </source>
</evidence>
<accession>A0A0L0T5M2</accession>
<keyword evidence="6 11" id="KW-0999">Mitochondrion inner membrane</keyword>
<gene>
    <name evidence="12" type="ORF">AMAG_15032</name>
</gene>
<keyword evidence="13" id="KW-1185">Reference proteome</keyword>
<dbReference type="Proteomes" id="UP000054350">
    <property type="component" value="Unassembled WGS sequence"/>
</dbReference>